<dbReference type="Proteomes" id="UP000246005">
    <property type="component" value="Unassembled WGS sequence"/>
</dbReference>
<dbReference type="AlphaFoldDB" id="A0A316I4C9"/>
<evidence type="ECO:0000256" key="2">
    <source>
        <dbReference type="ARBA" id="ARBA00022801"/>
    </source>
</evidence>
<evidence type="ECO:0000313" key="5">
    <source>
        <dbReference type="EMBL" id="PWK87348.1"/>
    </source>
</evidence>
<dbReference type="InterPro" id="IPR029058">
    <property type="entry name" value="AB_hydrolase_fold"/>
</dbReference>
<dbReference type="SUPFAM" id="SSF53474">
    <property type="entry name" value="alpha/beta-Hydrolases"/>
    <property type="match status" value="1"/>
</dbReference>
<dbReference type="EMBL" id="QGHB01000004">
    <property type="protein sequence ID" value="PWK87348.1"/>
    <property type="molecule type" value="Genomic_DNA"/>
</dbReference>
<accession>A0A316I4C9</accession>
<feature type="signal peptide" evidence="3">
    <location>
        <begin position="1"/>
        <end position="30"/>
    </location>
</feature>
<dbReference type="InterPro" id="IPR019826">
    <property type="entry name" value="Carboxylesterase_B_AS"/>
</dbReference>
<dbReference type="InterPro" id="IPR002018">
    <property type="entry name" value="CarbesteraseB"/>
</dbReference>
<proteinExistence type="inferred from homology"/>
<reference evidence="5 6" key="1">
    <citation type="submission" date="2018-05" db="EMBL/GenBank/DDBJ databases">
        <title>Genomic Encyclopedia of Type Strains, Phase IV (KMG-IV): sequencing the most valuable type-strain genomes for metagenomic binning, comparative biology and taxonomic classification.</title>
        <authorList>
            <person name="Goeker M."/>
        </authorList>
    </citation>
    <scope>NUCLEOTIDE SEQUENCE [LARGE SCALE GENOMIC DNA]</scope>
    <source>
        <strain evidence="5 6">DSM 45480</strain>
    </source>
</reference>
<dbReference type="InterPro" id="IPR050309">
    <property type="entry name" value="Type-B_Carboxylest/Lipase"/>
</dbReference>
<name>A0A316I4C9_9PSEU</name>
<dbReference type="EC" id="3.1.1.-" evidence="3"/>
<dbReference type="PANTHER" id="PTHR11559">
    <property type="entry name" value="CARBOXYLESTERASE"/>
    <property type="match status" value="1"/>
</dbReference>
<gene>
    <name evidence="5" type="ORF">C8D88_104509</name>
</gene>
<keyword evidence="2 3" id="KW-0378">Hydrolase</keyword>
<dbReference type="Pfam" id="PF00135">
    <property type="entry name" value="COesterase"/>
    <property type="match status" value="1"/>
</dbReference>
<dbReference type="Gene3D" id="3.40.50.1820">
    <property type="entry name" value="alpha/beta hydrolase"/>
    <property type="match status" value="1"/>
</dbReference>
<evidence type="ECO:0000256" key="1">
    <source>
        <dbReference type="ARBA" id="ARBA00005964"/>
    </source>
</evidence>
<organism evidence="5 6">
    <name type="scientific">Lentzea atacamensis</name>
    <dbReference type="NCBI Taxonomy" id="531938"/>
    <lineage>
        <taxon>Bacteria</taxon>
        <taxon>Bacillati</taxon>
        <taxon>Actinomycetota</taxon>
        <taxon>Actinomycetes</taxon>
        <taxon>Pseudonocardiales</taxon>
        <taxon>Pseudonocardiaceae</taxon>
        <taxon>Lentzea</taxon>
    </lineage>
</organism>
<dbReference type="GO" id="GO:0016787">
    <property type="term" value="F:hydrolase activity"/>
    <property type="evidence" value="ECO:0007669"/>
    <property type="project" value="UniProtKB-KW"/>
</dbReference>
<keyword evidence="3" id="KW-0732">Signal</keyword>
<feature type="chain" id="PRO_5016189241" description="Carboxylic ester hydrolase" evidence="3">
    <location>
        <begin position="31"/>
        <end position="500"/>
    </location>
</feature>
<evidence type="ECO:0000259" key="4">
    <source>
        <dbReference type="Pfam" id="PF00135"/>
    </source>
</evidence>
<comment type="similarity">
    <text evidence="1 3">Belongs to the type-B carboxylesterase/lipase family.</text>
</comment>
<sequence>MRLLGETVRKTLTAAVAAAMAFAVTVPASAQNNGAVVRTDKGLVAGTVTSTYRTFGNIPFAAPPVGANRWRDPQPAAAWQGVRDATTPSPDCAQPAALGQPESRTEDCLYLNVTTPARNPARPRPVMVWIHGGAFVSGAARMYDARWLATKNDAVIVTINYRLGVFGFFGHPGLPDSGAYGISDQQAALKWVQRNARAFGGNPGNVTIFGESAGGLSVCAQLASPRAAGLFHKAIIQSGPCATTFPGQESGWRSREDVEKLGATQPLGCQDVACLRDLPVAKLLEVHNVFTVPAYDTRVLPVDPAVAQKTGRMHRMPTLVGSTHDEATLFIAMIWPATVPETEYRTLIAGQYGENKADQIVARYRVNGNGDARDEIATVLTDGSWACTTHDTRQQLGRRAKVSGYEFTDTNVPMIFPDMPEFPGGYKAYHASELPLLFDFGVPLTPGQQKLSNYMIAAWGRFARTGEPGWHSQVQSLAPGAITGTDFARDHQCGFWSSTM</sequence>
<feature type="domain" description="Carboxylesterase type B" evidence="4">
    <location>
        <begin position="35"/>
        <end position="469"/>
    </location>
</feature>
<protein>
    <recommendedName>
        <fullName evidence="3">Carboxylic ester hydrolase</fullName>
        <ecNumber evidence="3">3.1.1.-</ecNumber>
    </recommendedName>
</protein>
<evidence type="ECO:0000313" key="6">
    <source>
        <dbReference type="Proteomes" id="UP000246005"/>
    </source>
</evidence>
<dbReference type="PROSITE" id="PS00122">
    <property type="entry name" value="CARBOXYLESTERASE_B_1"/>
    <property type="match status" value="1"/>
</dbReference>
<evidence type="ECO:0000256" key="3">
    <source>
        <dbReference type="RuleBase" id="RU361235"/>
    </source>
</evidence>
<comment type="caution">
    <text evidence="5">The sequence shown here is derived from an EMBL/GenBank/DDBJ whole genome shotgun (WGS) entry which is preliminary data.</text>
</comment>